<feature type="transmembrane region" description="Helical" evidence="1">
    <location>
        <begin position="92"/>
        <end position="114"/>
    </location>
</feature>
<dbReference type="Proteomes" id="UP001601303">
    <property type="component" value="Unassembled WGS sequence"/>
</dbReference>
<reference evidence="2 3" key="1">
    <citation type="submission" date="2024-10" db="EMBL/GenBank/DDBJ databases">
        <title>The Natural Products Discovery Center: Release of the First 8490 Sequenced Strains for Exploring Actinobacteria Biosynthetic Diversity.</title>
        <authorList>
            <person name="Kalkreuter E."/>
            <person name="Kautsar S.A."/>
            <person name="Yang D."/>
            <person name="Bader C.D."/>
            <person name="Teijaro C.N."/>
            <person name="Fluegel L."/>
            <person name="Davis C.M."/>
            <person name="Simpson J.R."/>
            <person name="Lauterbach L."/>
            <person name="Steele A.D."/>
            <person name="Gui C."/>
            <person name="Meng S."/>
            <person name="Li G."/>
            <person name="Viehrig K."/>
            <person name="Ye F."/>
            <person name="Su P."/>
            <person name="Kiefer A.F."/>
            <person name="Nichols A."/>
            <person name="Cepeda A.J."/>
            <person name="Yan W."/>
            <person name="Fan B."/>
            <person name="Jiang Y."/>
            <person name="Adhikari A."/>
            <person name="Zheng C.-J."/>
            <person name="Schuster L."/>
            <person name="Cowan T.M."/>
            <person name="Smanski M.J."/>
            <person name="Chevrette M.G."/>
            <person name="De Carvalho L.P.S."/>
            <person name="Shen B."/>
        </authorList>
    </citation>
    <scope>NUCLEOTIDE SEQUENCE [LARGE SCALE GENOMIC DNA]</scope>
    <source>
        <strain evidence="2 3">NPDC006488</strain>
    </source>
</reference>
<organism evidence="2 3">
    <name type="scientific">Streptomyces hokutonensis</name>
    <dbReference type="NCBI Taxonomy" id="1306990"/>
    <lineage>
        <taxon>Bacteria</taxon>
        <taxon>Bacillati</taxon>
        <taxon>Actinomycetota</taxon>
        <taxon>Actinomycetes</taxon>
        <taxon>Kitasatosporales</taxon>
        <taxon>Streptomycetaceae</taxon>
        <taxon>Streptomyces</taxon>
    </lineage>
</organism>
<evidence type="ECO:0000313" key="3">
    <source>
        <dbReference type="Proteomes" id="UP001601303"/>
    </source>
</evidence>
<sequence length="210" mass="22156">MRDPGLSGPDVGTAFERLLCRALDSGRVREALGRSCGKLDRECLRTRALRERAAIAEAAAAEYREYVEAGGRQDARGDTGAPVTTGKRGGGWLMVALAFVAVVAVALLALGFALRAFVGRPYVGDGVMTAGLIVGAVAAGAIVGDLVWSWKAPAHDRSGADEVPSGEGAAEGGWIQEEWELALLEWGLVPFLLDCIEEPGLLEQDNRPAR</sequence>
<keyword evidence="3" id="KW-1185">Reference proteome</keyword>
<accession>A0ABW6MCI3</accession>
<keyword evidence="1" id="KW-0812">Transmembrane</keyword>
<proteinExistence type="predicted"/>
<gene>
    <name evidence="2" type="ORF">ACFYNQ_35405</name>
</gene>
<dbReference type="EMBL" id="JBIAHM010000014">
    <property type="protein sequence ID" value="MFE9603840.1"/>
    <property type="molecule type" value="Genomic_DNA"/>
</dbReference>
<keyword evidence="1" id="KW-1133">Transmembrane helix</keyword>
<evidence type="ECO:0008006" key="4">
    <source>
        <dbReference type="Google" id="ProtNLM"/>
    </source>
</evidence>
<feature type="transmembrane region" description="Helical" evidence="1">
    <location>
        <begin position="126"/>
        <end position="148"/>
    </location>
</feature>
<protein>
    <recommendedName>
        <fullName evidence="4">Integral membrane protein</fullName>
    </recommendedName>
</protein>
<name>A0ABW6MCI3_9ACTN</name>
<evidence type="ECO:0000313" key="2">
    <source>
        <dbReference type="EMBL" id="MFE9603840.1"/>
    </source>
</evidence>
<evidence type="ECO:0000256" key="1">
    <source>
        <dbReference type="SAM" id="Phobius"/>
    </source>
</evidence>
<keyword evidence="1" id="KW-0472">Membrane</keyword>
<comment type="caution">
    <text evidence="2">The sequence shown here is derived from an EMBL/GenBank/DDBJ whole genome shotgun (WGS) entry which is preliminary data.</text>
</comment>
<dbReference type="RefSeq" id="WP_388112716.1">
    <property type="nucleotide sequence ID" value="NZ_JBIAHM010000014.1"/>
</dbReference>